<evidence type="ECO:0000256" key="4">
    <source>
        <dbReference type="PIRSR" id="PIRSR611284-2"/>
    </source>
</evidence>
<dbReference type="InterPro" id="IPR036291">
    <property type="entry name" value="NAD(P)-bd_dom_sf"/>
</dbReference>
<dbReference type="Proteomes" id="UP000248745">
    <property type="component" value="Unassembled WGS sequence"/>
</dbReference>
<feature type="binding site" evidence="4">
    <location>
        <begin position="9"/>
        <end position="12"/>
    </location>
    <ligand>
        <name>NADP(+)</name>
        <dbReference type="ChEBI" id="CHEBI:58349"/>
    </ligand>
</feature>
<evidence type="ECO:0000256" key="3">
    <source>
        <dbReference type="PIRSR" id="PIRSR611284-1"/>
    </source>
</evidence>
<dbReference type="InterPro" id="IPR002347">
    <property type="entry name" value="SDR_fam"/>
</dbReference>
<dbReference type="PRINTS" id="PR00081">
    <property type="entry name" value="GDHRDH"/>
</dbReference>
<comment type="pathway">
    <text evidence="5">Lipid metabolism; fatty acid biosynthesis.</text>
</comment>
<keyword evidence="4 5" id="KW-0521">NADP</keyword>
<keyword evidence="7" id="KW-1185">Reference proteome</keyword>
<name>A0A2W2B9V4_9BACT</name>
<evidence type="ECO:0000313" key="6">
    <source>
        <dbReference type="EMBL" id="PZF73019.1"/>
    </source>
</evidence>
<dbReference type="InterPro" id="IPR050259">
    <property type="entry name" value="SDR"/>
</dbReference>
<evidence type="ECO:0000256" key="1">
    <source>
        <dbReference type="ARBA" id="ARBA00006484"/>
    </source>
</evidence>
<dbReference type="PANTHER" id="PTHR42879">
    <property type="entry name" value="3-OXOACYL-(ACYL-CARRIER-PROTEIN) REDUCTASE"/>
    <property type="match status" value="1"/>
</dbReference>
<dbReference type="NCBIfam" id="TIGR01830">
    <property type="entry name" value="3oxo_ACP_reduc"/>
    <property type="match status" value="1"/>
</dbReference>
<dbReference type="SUPFAM" id="SSF51735">
    <property type="entry name" value="NAD(P)-binding Rossmann-fold domains"/>
    <property type="match status" value="1"/>
</dbReference>
<dbReference type="AlphaFoldDB" id="A0A2W2B9V4"/>
<dbReference type="UniPathway" id="UPA00094"/>
<protein>
    <recommendedName>
        <fullName evidence="5">3-oxoacyl-[acyl-carrier-protein] reductase</fullName>
        <ecNumber evidence="5">1.1.1.100</ecNumber>
    </recommendedName>
</protein>
<keyword evidence="2 5" id="KW-0560">Oxidoreductase</keyword>
<gene>
    <name evidence="6" type="ORF">DN068_11460</name>
</gene>
<dbReference type="GO" id="GO:0006633">
    <property type="term" value="P:fatty acid biosynthetic process"/>
    <property type="evidence" value="ECO:0007669"/>
    <property type="project" value="UniProtKB-UniPathway"/>
</dbReference>
<dbReference type="NCBIfam" id="NF004200">
    <property type="entry name" value="PRK05653.1-5"/>
    <property type="match status" value="1"/>
</dbReference>
<sequence>MQTFALVTGGSRGIGRAVCVKLASLGYSVLINYKGNKAAAEETAALVKAHGVSAAVLAFDVANKEEVRTVIGNWQETNKESIIEVLVNNAGIRQDTLLMSMTDEQWDDVLDTSLQGMYNVTKQVLNPMLMHRYGRIINMVSLSGLKGMPGQVNYSAAKAGMIGATKALAQEIAKRNITVNAVAPGFVKTDMTEELNEKDLAKMIPMQRFGSAEEVADLVGFLASKQSSYITGQVISINGGLYT</sequence>
<dbReference type="EMBL" id="QKTW01000016">
    <property type="protein sequence ID" value="PZF73019.1"/>
    <property type="molecule type" value="Genomic_DNA"/>
</dbReference>
<comment type="function">
    <text evidence="5">Catalyzes the NADPH-dependent reduction of beta-ketoacyl-ACP substrates to beta-hydroxyacyl-ACP products, the first reductive step in the elongation cycle of fatty acid biosynthesis.</text>
</comment>
<dbReference type="Gene3D" id="3.40.50.720">
    <property type="entry name" value="NAD(P)-binding Rossmann-like Domain"/>
    <property type="match status" value="1"/>
</dbReference>
<keyword evidence="5" id="KW-0276">Fatty acid metabolism</keyword>
<dbReference type="InterPro" id="IPR011284">
    <property type="entry name" value="3oxo_ACP_reduc"/>
</dbReference>
<dbReference type="CDD" id="cd05333">
    <property type="entry name" value="BKR_SDR_c"/>
    <property type="match status" value="1"/>
</dbReference>
<dbReference type="EC" id="1.1.1.100" evidence="5"/>
<dbReference type="PRINTS" id="PR00080">
    <property type="entry name" value="SDRFAMILY"/>
</dbReference>
<comment type="caution">
    <text evidence="6">The sequence shown here is derived from an EMBL/GenBank/DDBJ whole genome shotgun (WGS) entry which is preliminary data.</text>
</comment>
<evidence type="ECO:0000313" key="7">
    <source>
        <dbReference type="Proteomes" id="UP000248745"/>
    </source>
</evidence>
<dbReference type="RefSeq" id="WP_110999051.1">
    <property type="nucleotide sequence ID" value="NZ_QKTW01000016.1"/>
</dbReference>
<accession>A0A2W2B9V4</accession>
<proteinExistence type="inferred from homology"/>
<dbReference type="Pfam" id="PF13561">
    <property type="entry name" value="adh_short_C2"/>
    <property type="match status" value="1"/>
</dbReference>
<dbReference type="GO" id="GO:0051287">
    <property type="term" value="F:NAD binding"/>
    <property type="evidence" value="ECO:0007669"/>
    <property type="project" value="UniProtKB-UniRule"/>
</dbReference>
<feature type="binding site" evidence="4">
    <location>
        <begin position="154"/>
        <end position="158"/>
    </location>
    <ligand>
        <name>NADP(+)</name>
        <dbReference type="ChEBI" id="CHEBI:58349"/>
    </ligand>
</feature>
<comment type="catalytic activity">
    <reaction evidence="5">
        <text>a (3R)-hydroxyacyl-[ACP] + NADP(+) = a 3-oxoacyl-[ACP] + NADPH + H(+)</text>
        <dbReference type="Rhea" id="RHEA:17397"/>
        <dbReference type="Rhea" id="RHEA-COMP:9916"/>
        <dbReference type="Rhea" id="RHEA-COMP:9945"/>
        <dbReference type="ChEBI" id="CHEBI:15378"/>
        <dbReference type="ChEBI" id="CHEBI:57783"/>
        <dbReference type="ChEBI" id="CHEBI:58349"/>
        <dbReference type="ChEBI" id="CHEBI:78776"/>
        <dbReference type="ChEBI" id="CHEBI:78827"/>
        <dbReference type="EC" id="1.1.1.100"/>
    </reaction>
</comment>
<keyword evidence="5" id="KW-0443">Lipid metabolism</keyword>
<organism evidence="6 7">
    <name type="scientific">Taibaiella soli</name>
    <dbReference type="NCBI Taxonomy" id="1649169"/>
    <lineage>
        <taxon>Bacteria</taxon>
        <taxon>Pseudomonadati</taxon>
        <taxon>Bacteroidota</taxon>
        <taxon>Chitinophagia</taxon>
        <taxon>Chitinophagales</taxon>
        <taxon>Chitinophagaceae</taxon>
        <taxon>Taibaiella</taxon>
    </lineage>
</organism>
<keyword evidence="5" id="KW-0275">Fatty acid biosynthesis</keyword>
<evidence type="ECO:0000256" key="5">
    <source>
        <dbReference type="RuleBase" id="RU366074"/>
    </source>
</evidence>
<dbReference type="OrthoDB" id="9803333at2"/>
<feature type="active site" description="Proton acceptor" evidence="3">
    <location>
        <position position="154"/>
    </location>
</feature>
<keyword evidence="5" id="KW-0444">Lipid biosynthesis</keyword>
<dbReference type="FunFam" id="3.40.50.720:FF:000173">
    <property type="entry name" value="3-oxoacyl-[acyl-carrier protein] reductase"/>
    <property type="match status" value="1"/>
</dbReference>
<dbReference type="NCBIfam" id="NF009466">
    <property type="entry name" value="PRK12826.1-2"/>
    <property type="match status" value="1"/>
</dbReference>
<dbReference type="PANTHER" id="PTHR42879:SF2">
    <property type="entry name" value="3-OXOACYL-[ACYL-CARRIER-PROTEIN] REDUCTASE FABG"/>
    <property type="match status" value="1"/>
</dbReference>
<dbReference type="GO" id="GO:0004316">
    <property type="term" value="F:3-oxoacyl-[acyl-carrier-protein] reductase (NADPH) activity"/>
    <property type="evidence" value="ECO:0007669"/>
    <property type="project" value="UniProtKB-UniRule"/>
</dbReference>
<reference evidence="6 7" key="1">
    <citation type="submission" date="2018-06" db="EMBL/GenBank/DDBJ databases">
        <title>Mucibacter soli gen. nov., sp. nov., a new member of the family Chitinophagaceae producing mucin.</title>
        <authorList>
            <person name="Kim M.-K."/>
            <person name="Park S."/>
            <person name="Kim T.-S."/>
            <person name="Joung Y."/>
            <person name="Han J.-H."/>
            <person name="Kim S.B."/>
        </authorList>
    </citation>
    <scope>NUCLEOTIDE SEQUENCE [LARGE SCALE GENOMIC DNA]</scope>
    <source>
        <strain evidence="6 7">R1-15</strain>
    </source>
</reference>
<comment type="subunit">
    <text evidence="5">Homotetramer.</text>
</comment>
<comment type="similarity">
    <text evidence="1 5">Belongs to the short-chain dehydrogenases/reductases (SDR) family.</text>
</comment>
<evidence type="ECO:0000256" key="2">
    <source>
        <dbReference type="ARBA" id="ARBA00023002"/>
    </source>
</evidence>
<feature type="binding site" evidence="4">
    <location>
        <position position="89"/>
    </location>
    <ligand>
        <name>NADP(+)</name>
        <dbReference type="ChEBI" id="CHEBI:58349"/>
    </ligand>
</feature>